<evidence type="ECO:0000256" key="2">
    <source>
        <dbReference type="ARBA" id="ARBA00022723"/>
    </source>
</evidence>
<dbReference type="Pfam" id="PF03226">
    <property type="entry name" value="Yippee-Mis18"/>
    <property type="match status" value="1"/>
</dbReference>
<dbReference type="OMA" id="HLAFKGH"/>
<dbReference type="InterPro" id="IPR039058">
    <property type="entry name" value="Yippee_fam"/>
</dbReference>
<dbReference type="PROSITE" id="PS51792">
    <property type="entry name" value="YIPPEE"/>
    <property type="match status" value="1"/>
</dbReference>
<dbReference type="PANTHER" id="PTHR13848">
    <property type="entry name" value="PROTEIN YIPPEE-LIKE CG15309-RELATED"/>
    <property type="match status" value="1"/>
</dbReference>
<keyword evidence="3" id="KW-0862">Zinc</keyword>
<evidence type="ECO:0000313" key="6">
    <source>
        <dbReference type="EMBL" id="ONH64691.1"/>
    </source>
</evidence>
<keyword evidence="7" id="KW-1185">Reference proteome</keyword>
<dbReference type="AlphaFoldDB" id="A0A1V2L0X9"/>
<dbReference type="EMBL" id="MPUK01000019">
    <property type="protein sequence ID" value="ONH64691.1"/>
    <property type="molecule type" value="Genomic_DNA"/>
</dbReference>
<evidence type="ECO:0000256" key="1">
    <source>
        <dbReference type="ARBA" id="ARBA00005613"/>
    </source>
</evidence>
<proteinExistence type="inferred from homology"/>
<evidence type="ECO:0000256" key="4">
    <source>
        <dbReference type="RuleBase" id="RU110713"/>
    </source>
</evidence>
<dbReference type="InterPro" id="IPR034751">
    <property type="entry name" value="Yippee"/>
</dbReference>
<keyword evidence="2" id="KW-0479">Metal-binding</keyword>
<dbReference type="STRING" id="36022.A0A1V2L0X9"/>
<dbReference type="VEuPathDB" id="FungiDB:BON22_5459"/>
<comment type="similarity">
    <text evidence="1 4">Belongs to the yippee family.</text>
</comment>
<gene>
    <name evidence="6" type="ORF">BON22_5459</name>
</gene>
<comment type="caution">
    <text evidence="6">The sequence shown here is derived from an EMBL/GenBank/DDBJ whole genome shotgun (WGS) entry which is preliminary data.</text>
</comment>
<dbReference type="GO" id="GO:0046872">
    <property type="term" value="F:metal ion binding"/>
    <property type="evidence" value="ECO:0007669"/>
    <property type="project" value="UniProtKB-KW"/>
</dbReference>
<evidence type="ECO:0000313" key="7">
    <source>
        <dbReference type="Proteomes" id="UP000189513"/>
    </source>
</evidence>
<evidence type="ECO:0000259" key="5">
    <source>
        <dbReference type="PROSITE" id="PS51792"/>
    </source>
</evidence>
<feature type="domain" description="Yippee" evidence="5">
    <location>
        <begin position="17"/>
        <end position="114"/>
    </location>
</feature>
<sequence length="114" mass="12977">MGLRYSVFIDSDHHKGATFGCAYCKTHLSSSTLVISKDYRGKTGDAYLMDQVVNIIQGKKVHRQMITGRYLVSDIMCHQCGHCVGWKYHKSDVKNQKYKEGKYILEVALIAQCK</sequence>
<dbReference type="Proteomes" id="UP000189513">
    <property type="component" value="Unassembled WGS sequence"/>
</dbReference>
<organism evidence="6 7">
    <name type="scientific">Cyberlindnera fabianii</name>
    <name type="common">Yeast</name>
    <name type="synonym">Hansenula fabianii</name>
    <dbReference type="NCBI Taxonomy" id="36022"/>
    <lineage>
        <taxon>Eukaryota</taxon>
        <taxon>Fungi</taxon>
        <taxon>Dikarya</taxon>
        <taxon>Ascomycota</taxon>
        <taxon>Saccharomycotina</taxon>
        <taxon>Saccharomycetes</taxon>
        <taxon>Phaffomycetales</taxon>
        <taxon>Phaffomycetaceae</taxon>
        <taxon>Cyberlindnera</taxon>
    </lineage>
</organism>
<protein>
    <recommendedName>
        <fullName evidence="4">Protein yippee-like</fullName>
    </recommendedName>
</protein>
<evidence type="ECO:0000256" key="3">
    <source>
        <dbReference type="ARBA" id="ARBA00022833"/>
    </source>
</evidence>
<dbReference type="InterPro" id="IPR004910">
    <property type="entry name" value="Yippee/Mis18/Cereblon"/>
</dbReference>
<name>A0A1V2L0X9_CYBFA</name>
<accession>A0A1V2L0X9</accession>
<reference evidence="7" key="1">
    <citation type="journal article" date="2017" name="Genome Announc.">
        <title>Genome sequences of Cyberlindnera fabianii 65, Pichia kudriavzevii 129, and Saccharomyces cerevisiae 131 isolated from fermented masau fruits in Zimbabwe.</title>
        <authorList>
            <person name="van Rijswijck I.M.H."/>
            <person name="Derks M.F.L."/>
            <person name="Abee T."/>
            <person name="de Ridder D."/>
            <person name="Smid E.J."/>
        </authorList>
    </citation>
    <scope>NUCLEOTIDE SEQUENCE [LARGE SCALE GENOMIC DNA]</scope>
    <source>
        <strain evidence="7">65</strain>
    </source>
</reference>